<evidence type="ECO:0000256" key="5">
    <source>
        <dbReference type="PIRSR" id="PIRSR000350-3"/>
    </source>
</evidence>
<feature type="disulfide bond" description="Redox-active" evidence="6">
    <location>
        <begin position="58"/>
        <end position="63"/>
    </location>
</feature>
<dbReference type="GO" id="GO:0050660">
    <property type="term" value="F:flavin adenine dinucleotide binding"/>
    <property type="evidence" value="ECO:0007669"/>
    <property type="project" value="TreeGrafter"/>
</dbReference>
<evidence type="ECO:0000256" key="3">
    <source>
        <dbReference type="ARBA" id="ARBA00022827"/>
    </source>
</evidence>
<dbReference type="InterPro" id="IPR001100">
    <property type="entry name" value="Pyr_nuc-diS_OxRdtase"/>
</dbReference>
<reference evidence="9 10" key="1">
    <citation type="submission" date="2018-06" db="EMBL/GenBank/DDBJ databases">
        <authorList>
            <consortium name="Pathogen Informatics"/>
            <person name="Doyle S."/>
        </authorList>
    </citation>
    <scope>NUCLEOTIDE SEQUENCE [LARGE SCALE GENOMIC DNA]</scope>
    <source>
        <strain evidence="9 10">NCTC10994</strain>
    </source>
</reference>
<keyword evidence="2" id="KW-0285">Flavoprotein</keyword>
<evidence type="ECO:0000256" key="2">
    <source>
        <dbReference type="ARBA" id="ARBA00022630"/>
    </source>
</evidence>
<comment type="similarity">
    <text evidence="1">Belongs to the class-I pyridine nucleotide-disulfide oxidoreductase family.</text>
</comment>
<dbReference type="Gene3D" id="3.50.50.60">
    <property type="entry name" value="FAD/NAD(P)-binding domain"/>
    <property type="match status" value="2"/>
</dbReference>
<keyword evidence="10" id="KW-1185">Reference proteome</keyword>
<dbReference type="EC" id="1.16.1.1" evidence="9"/>
<keyword evidence="3 5" id="KW-0274">FAD</keyword>
<evidence type="ECO:0000256" key="6">
    <source>
        <dbReference type="PIRSR" id="PIRSR000350-4"/>
    </source>
</evidence>
<dbReference type="Gene3D" id="3.30.390.30">
    <property type="match status" value="1"/>
</dbReference>
<feature type="binding site" evidence="5">
    <location>
        <position position="131"/>
    </location>
    <ligand>
        <name>FAD</name>
        <dbReference type="ChEBI" id="CHEBI:57692"/>
    </ligand>
</feature>
<dbReference type="SUPFAM" id="SSF51905">
    <property type="entry name" value="FAD/NAD(P)-binding domain"/>
    <property type="match status" value="1"/>
</dbReference>
<name>A0A2X4TNA5_9NOCA</name>
<evidence type="ECO:0000259" key="8">
    <source>
        <dbReference type="Pfam" id="PF07992"/>
    </source>
</evidence>
<accession>A0A2X4TNA5</accession>
<dbReference type="GO" id="GO:0006103">
    <property type="term" value="P:2-oxoglutarate metabolic process"/>
    <property type="evidence" value="ECO:0007669"/>
    <property type="project" value="TreeGrafter"/>
</dbReference>
<feature type="binding site" evidence="5">
    <location>
        <position position="67"/>
    </location>
    <ligand>
        <name>FAD</name>
        <dbReference type="ChEBI" id="CHEBI:57692"/>
    </ligand>
</feature>
<evidence type="ECO:0000259" key="7">
    <source>
        <dbReference type="Pfam" id="PF02852"/>
    </source>
</evidence>
<keyword evidence="9" id="KW-0560">Oxidoreductase</keyword>
<evidence type="ECO:0000256" key="1">
    <source>
        <dbReference type="ARBA" id="ARBA00007532"/>
    </source>
</evidence>
<dbReference type="SUPFAM" id="SSF55424">
    <property type="entry name" value="FAD/NAD-linked reductases, dimerisation (C-terminal) domain"/>
    <property type="match status" value="1"/>
</dbReference>
<dbReference type="Proteomes" id="UP000249091">
    <property type="component" value="Chromosome 1"/>
</dbReference>
<dbReference type="STRING" id="1219011.GCA_001895045_00141"/>
<feature type="binding site" evidence="5">
    <location>
        <begin position="199"/>
        <end position="206"/>
    </location>
    <ligand>
        <name>NAD(+)</name>
        <dbReference type="ChEBI" id="CHEBI:57540"/>
    </ligand>
</feature>
<dbReference type="PRINTS" id="PR00411">
    <property type="entry name" value="PNDRDTASEI"/>
</dbReference>
<evidence type="ECO:0000313" key="9">
    <source>
        <dbReference type="EMBL" id="SQI28671.1"/>
    </source>
</evidence>
<evidence type="ECO:0000256" key="4">
    <source>
        <dbReference type="ARBA" id="ARBA00023027"/>
    </source>
</evidence>
<protein>
    <submittedName>
        <fullName evidence="9">Dihydrolipoyl dehydrogenase</fullName>
        <ecNumber evidence="9">1.16.1.1</ecNumber>
    </submittedName>
</protein>
<dbReference type="GO" id="GO:0004148">
    <property type="term" value="F:dihydrolipoyl dehydrogenase (NADH) activity"/>
    <property type="evidence" value="ECO:0007669"/>
    <property type="project" value="TreeGrafter"/>
</dbReference>
<dbReference type="PANTHER" id="PTHR22912">
    <property type="entry name" value="DISULFIDE OXIDOREDUCTASE"/>
    <property type="match status" value="1"/>
</dbReference>
<dbReference type="InterPro" id="IPR004099">
    <property type="entry name" value="Pyr_nucl-diS_OxRdtase_dimer"/>
</dbReference>
<dbReference type="KEGG" id="rcr:NCTC10994_00421"/>
<dbReference type="PANTHER" id="PTHR22912:SF151">
    <property type="entry name" value="DIHYDROLIPOYL DEHYDROGENASE, MITOCHONDRIAL"/>
    <property type="match status" value="1"/>
</dbReference>
<feature type="binding site" evidence="5">
    <location>
        <position position="298"/>
    </location>
    <ligand>
        <name>NAD(+)</name>
        <dbReference type="ChEBI" id="CHEBI:57540"/>
    </ligand>
</feature>
<dbReference type="EMBL" id="LS483468">
    <property type="protein sequence ID" value="SQI28671.1"/>
    <property type="molecule type" value="Genomic_DNA"/>
</dbReference>
<organism evidence="9 10">
    <name type="scientific">Rhodococcus coprophilus</name>
    <dbReference type="NCBI Taxonomy" id="38310"/>
    <lineage>
        <taxon>Bacteria</taxon>
        <taxon>Bacillati</taxon>
        <taxon>Actinomycetota</taxon>
        <taxon>Actinomycetes</taxon>
        <taxon>Mycobacteriales</taxon>
        <taxon>Nocardiaceae</taxon>
        <taxon>Rhodococcus</taxon>
    </lineage>
</organism>
<feature type="domain" description="Pyridine nucleotide-disulphide oxidoreductase dimerisation" evidence="7">
    <location>
        <begin position="385"/>
        <end position="490"/>
    </location>
</feature>
<dbReference type="InterPro" id="IPR050151">
    <property type="entry name" value="Class-I_Pyr_Nuc-Dis_Oxidored"/>
</dbReference>
<dbReference type="PIRSF" id="PIRSF000350">
    <property type="entry name" value="Mercury_reductase_MerA"/>
    <property type="match status" value="1"/>
</dbReference>
<comment type="cofactor">
    <cofactor evidence="5">
        <name>FAD</name>
        <dbReference type="ChEBI" id="CHEBI:57692"/>
    </cofactor>
    <text evidence="5">Binds 1 FAD per subunit.</text>
</comment>
<dbReference type="Pfam" id="PF07992">
    <property type="entry name" value="Pyr_redox_2"/>
    <property type="match status" value="1"/>
</dbReference>
<gene>
    <name evidence="9" type="primary">merA</name>
    <name evidence="9" type="ORF">NCTC10994_00421</name>
</gene>
<dbReference type="InterPro" id="IPR016156">
    <property type="entry name" value="FAD/NAD-linked_Rdtase_dimer_sf"/>
</dbReference>
<keyword evidence="5" id="KW-0547">Nucleotide-binding</keyword>
<dbReference type="PRINTS" id="PR00368">
    <property type="entry name" value="FADPNR"/>
</dbReference>
<dbReference type="InterPro" id="IPR036188">
    <property type="entry name" value="FAD/NAD-bd_sf"/>
</dbReference>
<proteinExistence type="inferred from homology"/>
<sequence>MKRVTRADRPSGPATADDTYDVIVVGGGPAGENAAQYAVAGSDRTVALVEHELVGGECSYWACIPSKALLRPSQVLATARHMPGVGEKVSAHGVDVPAVLARRDGLTRHRDDSSQVDWARSAGIDVVRGRGRLDGERTVAVTGAHPDRPRILRARHAVVLATGTVAVVPDTPGLRAALPWTSRDATNLLEIPRRVLVVGGGVVACETATWLRQLGVEELTMVVRGSRLLPRVEPFAADLVTEALRAHGITVRLHAAIRQVERPDVRETGIGRIHGGPVTVELDDGTRLEVDEIVVATGRRPTTSTLGLDTIGLASDAAITVDDHLTVEGVDGDWLYAVGDVAGRAALTHMGKYQARVCGDVIAARAEGRPLGGARYRASADHHQVPQVIFTDPEIAAVGRTAEQAHADGFDVEVLEADIDVAGAALSRDDFTGHAALVVDRATDTLVGATFVGTDVSELVHAATVALVGHVPLDTVWHAVPSYPTVSEVWLRLLEARRS</sequence>
<feature type="binding site" evidence="5">
    <location>
        <position position="340"/>
    </location>
    <ligand>
        <name>FAD</name>
        <dbReference type="ChEBI" id="CHEBI:57692"/>
    </ligand>
</feature>
<keyword evidence="4 5" id="KW-0520">NAD</keyword>
<dbReference type="Pfam" id="PF02852">
    <property type="entry name" value="Pyr_redox_dim"/>
    <property type="match status" value="1"/>
</dbReference>
<dbReference type="GO" id="GO:0016152">
    <property type="term" value="F:mercury (II) reductase (NADP+) activity"/>
    <property type="evidence" value="ECO:0007669"/>
    <property type="project" value="UniProtKB-EC"/>
</dbReference>
<dbReference type="AlphaFoldDB" id="A0A2X4TNA5"/>
<dbReference type="InterPro" id="IPR023753">
    <property type="entry name" value="FAD/NAD-binding_dom"/>
</dbReference>
<feature type="domain" description="FAD/NAD(P)-binding" evidence="8">
    <location>
        <begin position="20"/>
        <end position="354"/>
    </location>
</feature>
<evidence type="ECO:0000313" key="10">
    <source>
        <dbReference type="Proteomes" id="UP000249091"/>
    </source>
</evidence>